<evidence type="ECO:0008006" key="3">
    <source>
        <dbReference type="Google" id="ProtNLM"/>
    </source>
</evidence>
<dbReference type="KEGG" id="ehx:EMIHUDRAFT_210015"/>
<dbReference type="Proteomes" id="UP000013827">
    <property type="component" value="Unassembled WGS sequence"/>
</dbReference>
<dbReference type="eggNOG" id="ENOG502QQT3">
    <property type="taxonomic scope" value="Eukaryota"/>
</dbReference>
<sequence length="290" mass="31167">MPPNHHHDALLWMAPLLSGGGYSSESLGFALGLHNLTRLDGGLMAGVRQFGEPQDESFVEGLPKALIPPLRHLFGAGASQDAASGVVVCHSTPDAWVPSKFEGWDELEPCPPPTAAVSVGRTMFETDSVPREWVERRMDEVWVPTHFHAEAFAAAGADEPVELTGETAPPYTDSCGQHQLHPQVELVIKTRPFYSSGDFETLVEAPAAECTDFAAERGLPPRRDRPAVRLLDTEMPLRRLPSLYAAADAFVLHAAGEAMAMGLPVIATNWSGPTAFMSGETGSFCSLAPN</sequence>
<dbReference type="RefSeq" id="XP_005769790.1">
    <property type="nucleotide sequence ID" value="XM_005769733.1"/>
</dbReference>
<name>A0A0D3J1H6_EMIH1</name>
<keyword evidence="2" id="KW-1185">Reference proteome</keyword>
<reference evidence="2" key="1">
    <citation type="journal article" date="2013" name="Nature">
        <title>Pan genome of the phytoplankton Emiliania underpins its global distribution.</title>
        <authorList>
            <person name="Read B.A."/>
            <person name="Kegel J."/>
            <person name="Klute M.J."/>
            <person name="Kuo A."/>
            <person name="Lefebvre S.C."/>
            <person name="Maumus F."/>
            <person name="Mayer C."/>
            <person name="Miller J."/>
            <person name="Monier A."/>
            <person name="Salamov A."/>
            <person name="Young J."/>
            <person name="Aguilar M."/>
            <person name="Claverie J.M."/>
            <person name="Frickenhaus S."/>
            <person name="Gonzalez K."/>
            <person name="Herman E.K."/>
            <person name="Lin Y.C."/>
            <person name="Napier J."/>
            <person name="Ogata H."/>
            <person name="Sarno A.F."/>
            <person name="Shmutz J."/>
            <person name="Schroeder D."/>
            <person name="de Vargas C."/>
            <person name="Verret F."/>
            <person name="von Dassow P."/>
            <person name="Valentin K."/>
            <person name="Van de Peer Y."/>
            <person name="Wheeler G."/>
            <person name="Dacks J.B."/>
            <person name="Delwiche C.F."/>
            <person name="Dyhrman S.T."/>
            <person name="Glockner G."/>
            <person name="John U."/>
            <person name="Richards T."/>
            <person name="Worden A.Z."/>
            <person name="Zhang X."/>
            <person name="Grigoriev I.V."/>
            <person name="Allen A.E."/>
            <person name="Bidle K."/>
            <person name="Borodovsky M."/>
            <person name="Bowler C."/>
            <person name="Brownlee C."/>
            <person name="Cock J.M."/>
            <person name="Elias M."/>
            <person name="Gladyshev V.N."/>
            <person name="Groth M."/>
            <person name="Guda C."/>
            <person name="Hadaegh A."/>
            <person name="Iglesias-Rodriguez M.D."/>
            <person name="Jenkins J."/>
            <person name="Jones B.M."/>
            <person name="Lawson T."/>
            <person name="Leese F."/>
            <person name="Lindquist E."/>
            <person name="Lobanov A."/>
            <person name="Lomsadze A."/>
            <person name="Malik S.B."/>
            <person name="Marsh M.E."/>
            <person name="Mackinder L."/>
            <person name="Mock T."/>
            <person name="Mueller-Roeber B."/>
            <person name="Pagarete A."/>
            <person name="Parker M."/>
            <person name="Probert I."/>
            <person name="Quesneville H."/>
            <person name="Raines C."/>
            <person name="Rensing S.A."/>
            <person name="Riano-Pachon D.M."/>
            <person name="Richier S."/>
            <person name="Rokitta S."/>
            <person name="Shiraiwa Y."/>
            <person name="Soanes D.M."/>
            <person name="van der Giezen M."/>
            <person name="Wahlund T.M."/>
            <person name="Williams B."/>
            <person name="Wilson W."/>
            <person name="Wolfe G."/>
            <person name="Wurch L.L."/>
        </authorList>
    </citation>
    <scope>NUCLEOTIDE SEQUENCE</scope>
</reference>
<dbReference type="PANTHER" id="PTHR46656:SF3">
    <property type="entry name" value="PUTATIVE-RELATED"/>
    <property type="match status" value="1"/>
</dbReference>
<evidence type="ECO:0000313" key="1">
    <source>
        <dbReference type="EnsemblProtists" id="EOD17361"/>
    </source>
</evidence>
<dbReference type="SUPFAM" id="SSF53756">
    <property type="entry name" value="UDP-Glycosyltransferase/glycogen phosphorylase"/>
    <property type="match status" value="2"/>
</dbReference>
<dbReference type="HOGENOM" id="CLU_036861_0_0_1"/>
<dbReference type="AlphaFoldDB" id="A0A0D3J1H6"/>
<dbReference type="GeneID" id="17263511"/>
<protein>
    <recommendedName>
        <fullName evidence="3">Glycosyl transferase family 1 domain-containing protein</fullName>
    </recommendedName>
</protein>
<proteinExistence type="predicted"/>
<dbReference type="PaxDb" id="2903-EOD17361"/>
<dbReference type="PANTHER" id="PTHR46656">
    <property type="entry name" value="PUTATIVE-RELATED"/>
    <property type="match status" value="1"/>
</dbReference>
<accession>A0A0D3J1H6</accession>
<reference evidence="1" key="2">
    <citation type="submission" date="2024-10" db="UniProtKB">
        <authorList>
            <consortium name="EnsemblProtists"/>
        </authorList>
    </citation>
    <scope>IDENTIFICATION</scope>
</reference>
<organism evidence="1 2">
    <name type="scientific">Emiliania huxleyi (strain CCMP1516)</name>
    <dbReference type="NCBI Taxonomy" id="280463"/>
    <lineage>
        <taxon>Eukaryota</taxon>
        <taxon>Haptista</taxon>
        <taxon>Haptophyta</taxon>
        <taxon>Prymnesiophyceae</taxon>
        <taxon>Isochrysidales</taxon>
        <taxon>Noelaerhabdaceae</taxon>
        <taxon>Emiliania</taxon>
    </lineage>
</organism>
<dbReference type="Gene3D" id="3.40.50.2000">
    <property type="entry name" value="Glycogen Phosphorylase B"/>
    <property type="match status" value="1"/>
</dbReference>
<dbReference type="EnsemblProtists" id="EOD17361">
    <property type="protein sequence ID" value="EOD17361"/>
    <property type="gene ID" value="EMIHUDRAFT_210015"/>
</dbReference>
<evidence type="ECO:0000313" key="2">
    <source>
        <dbReference type="Proteomes" id="UP000013827"/>
    </source>
</evidence>